<proteinExistence type="inferred from homology"/>
<feature type="binding site" evidence="3">
    <location>
        <position position="137"/>
    </location>
    <ligand>
        <name>Mn(2+)</name>
        <dbReference type="ChEBI" id="CHEBI:29035"/>
        <label>1</label>
    </ligand>
</feature>
<evidence type="ECO:0000256" key="2">
    <source>
        <dbReference type="ARBA" id="ARBA00022801"/>
    </source>
</evidence>
<sequence>MAQHGSQHPTNRGKQTYGFAGLVSFLRTPVCHDLDKLDADIAVMGAPTDEGSVFMPGSRFGSRSIREHSLRFGPDGYFDHDADKVFLEYELANNRIVDVGDADVLITNVEGTFENITNLTKMVLDAGAMPVVLGGDHAITFPVVRAYSELLHVVHFDAHIDYSPFIHGFEYTNSHAFRHIYHMDHVESLTQVGIRSVRNNKAWVDDSINDGNRVIGMKEFGEMGPSGMTELVPKDAPVYVSIDIDVLDLPLVPGCVSAEPNGMSYADLRDSLATLARHSEIIGFDLVEVNPQLDVGTGITSYMGAHTVLEFLGQICDQPRWIAKRKN</sequence>
<feature type="binding site" evidence="3">
    <location>
        <position position="159"/>
    </location>
    <ligand>
        <name>Mn(2+)</name>
        <dbReference type="ChEBI" id="CHEBI:29035"/>
        <label>1</label>
    </ligand>
</feature>
<dbReference type="EC" id="3.5.3.11" evidence="5"/>
<dbReference type="PROSITE" id="PS51409">
    <property type="entry name" value="ARGINASE_2"/>
    <property type="match status" value="1"/>
</dbReference>
<feature type="binding site" evidence="3">
    <location>
        <position position="245"/>
    </location>
    <ligand>
        <name>Mn(2+)</name>
        <dbReference type="ChEBI" id="CHEBI:29035"/>
        <label>1</label>
    </ligand>
</feature>
<protein>
    <submittedName>
        <fullName evidence="5">Arginase/agmatinase/formiminoglutamase (SpeB)</fullName>
        <ecNumber evidence="5">3.5.3.11</ecNumber>
    </submittedName>
</protein>
<organism evidence="5">
    <name type="scientific">uncultured marine group II/III euryarchaeote KM3_170_G02</name>
    <dbReference type="NCBI Taxonomy" id="1457927"/>
    <lineage>
        <taxon>Archaea</taxon>
        <taxon>Methanobacteriati</taxon>
        <taxon>Methanobacteriota</taxon>
        <taxon>environmental samples</taxon>
    </lineage>
</organism>
<dbReference type="PANTHER" id="PTHR11358:SF26">
    <property type="entry name" value="GUANIDINO ACID HYDROLASE, MITOCHONDRIAL"/>
    <property type="match status" value="1"/>
</dbReference>
<feature type="binding site" evidence="3">
    <location>
        <position position="157"/>
    </location>
    <ligand>
        <name>Mn(2+)</name>
        <dbReference type="ChEBI" id="CHEBI:29035"/>
        <label>1</label>
    </ligand>
</feature>
<name>A0A075GJB1_9EURY</name>
<dbReference type="GO" id="GO:0033389">
    <property type="term" value="P:putrescine biosynthetic process from arginine, via agmatine"/>
    <property type="evidence" value="ECO:0007669"/>
    <property type="project" value="TreeGrafter"/>
</dbReference>
<dbReference type="PANTHER" id="PTHR11358">
    <property type="entry name" value="ARGINASE/AGMATINASE"/>
    <property type="match status" value="1"/>
</dbReference>
<keyword evidence="1 3" id="KW-0479">Metal-binding</keyword>
<dbReference type="SUPFAM" id="SSF52768">
    <property type="entry name" value="Arginase/deacetylase"/>
    <property type="match status" value="1"/>
</dbReference>
<dbReference type="InterPro" id="IPR023696">
    <property type="entry name" value="Ureohydrolase_dom_sf"/>
</dbReference>
<reference evidence="5" key="1">
    <citation type="journal article" date="2014" name="Genome Biol. Evol.">
        <title>Pangenome evidence for extensive interdomain horizontal transfer affecting lineage core and shell genes in uncultured planktonic thaumarchaeota and euryarchaeota.</title>
        <authorList>
            <person name="Deschamps P."/>
            <person name="Zivanovic Y."/>
            <person name="Moreira D."/>
            <person name="Rodriguez-Valera F."/>
            <person name="Lopez-Garcia P."/>
        </authorList>
    </citation>
    <scope>NUCLEOTIDE SEQUENCE</scope>
</reference>
<dbReference type="PIRSF" id="PIRSF036979">
    <property type="entry name" value="Arginase"/>
    <property type="match status" value="1"/>
</dbReference>
<evidence type="ECO:0000313" key="5">
    <source>
        <dbReference type="EMBL" id="AIF04091.1"/>
    </source>
</evidence>
<keyword evidence="2 5" id="KW-0378">Hydrolase</keyword>
<dbReference type="AlphaFoldDB" id="A0A075GJB1"/>
<evidence type="ECO:0000256" key="4">
    <source>
        <dbReference type="PROSITE-ProRule" id="PRU00742"/>
    </source>
</evidence>
<dbReference type="InterPro" id="IPR006035">
    <property type="entry name" value="Ureohydrolase"/>
</dbReference>
<feature type="binding site" evidence="3">
    <location>
        <position position="161"/>
    </location>
    <ligand>
        <name>Mn(2+)</name>
        <dbReference type="ChEBI" id="CHEBI:29035"/>
        <label>1</label>
    </ligand>
</feature>
<dbReference type="EMBL" id="KF900699">
    <property type="protein sequence ID" value="AIF04091.1"/>
    <property type="molecule type" value="Genomic_DNA"/>
</dbReference>
<dbReference type="GO" id="GO:0008783">
    <property type="term" value="F:agmatinase activity"/>
    <property type="evidence" value="ECO:0007669"/>
    <property type="project" value="UniProtKB-EC"/>
</dbReference>
<feature type="binding site" evidence="3">
    <location>
        <position position="243"/>
    </location>
    <ligand>
        <name>Mn(2+)</name>
        <dbReference type="ChEBI" id="CHEBI:29035"/>
        <label>1</label>
    </ligand>
</feature>
<dbReference type="Gene3D" id="3.40.800.10">
    <property type="entry name" value="Ureohydrolase domain"/>
    <property type="match status" value="1"/>
</dbReference>
<gene>
    <name evidence="5" type="primary">speB</name>
</gene>
<comment type="similarity">
    <text evidence="4">Belongs to the arginase family.</text>
</comment>
<evidence type="ECO:0000256" key="3">
    <source>
        <dbReference type="PIRSR" id="PIRSR036979-1"/>
    </source>
</evidence>
<comment type="cofactor">
    <cofactor evidence="3">
        <name>Mn(2+)</name>
        <dbReference type="ChEBI" id="CHEBI:29035"/>
    </cofactor>
    <text evidence="3">Binds 2 manganese ions per subunit.</text>
</comment>
<evidence type="ECO:0000256" key="1">
    <source>
        <dbReference type="ARBA" id="ARBA00022723"/>
    </source>
</evidence>
<dbReference type="Pfam" id="PF00491">
    <property type="entry name" value="Arginase"/>
    <property type="match status" value="1"/>
</dbReference>
<dbReference type="GO" id="GO:0046872">
    <property type="term" value="F:metal ion binding"/>
    <property type="evidence" value="ECO:0007669"/>
    <property type="project" value="UniProtKB-KW"/>
</dbReference>
<accession>A0A075GJB1</accession>
<keyword evidence="3" id="KW-0464">Manganese</keyword>